<gene>
    <name evidence="15" type="primary">LOC108717226</name>
</gene>
<organism evidence="14 15">
    <name type="scientific">Xenopus laevis</name>
    <name type="common">African clawed frog</name>
    <dbReference type="NCBI Taxonomy" id="8355"/>
    <lineage>
        <taxon>Eukaryota</taxon>
        <taxon>Metazoa</taxon>
        <taxon>Chordata</taxon>
        <taxon>Craniata</taxon>
        <taxon>Vertebrata</taxon>
        <taxon>Euteleostomi</taxon>
        <taxon>Amphibia</taxon>
        <taxon>Batrachia</taxon>
        <taxon>Anura</taxon>
        <taxon>Pipoidea</taxon>
        <taxon>Pipidae</taxon>
        <taxon>Xenopodinae</taxon>
        <taxon>Xenopus</taxon>
        <taxon>Xenopus</taxon>
    </lineage>
</organism>
<dbReference type="GO" id="GO:0020037">
    <property type="term" value="F:heme binding"/>
    <property type="evidence" value="ECO:0000318"/>
    <property type="project" value="GO_Central"/>
</dbReference>
<evidence type="ECO:0000256" key="10">
    <source>
        <dbReference type="ARBA" id="ARBA00023033"/>
    </source>
</evidence>
<accession>A0A1L8GBQ2</accession>
<proteinExistence type="inferred from homology"/>
<dbReference type="PRINTS" id="PR00463">
    <property type="entry name" value="EP450I"/>
</dbReference>
<protein>
    <submittedName>
        <fullName evidence="15">Cytochrome P450 2B19</fullName>
    </submittedName>
</protein>
<evidence type="ECO:0000256" key="11">
    <source>
        <dbReference type="ARBA" id="ARBA00023136"/>
    </source>
</evidence>
<dbReference type="KEGG" id="xla:108717226"/>
<dbReference type="OrthoDB" id="1055148at2759"/>
<dbReference type="GO" id="GO:0046222">
    <property type="term" value="P:aflatoxin metabolic process"/>
    <property type="evidence" value="ECO:0007669"/>
    <property type="project" value="UniProtKB-ARBA"/>
</dbReference>
<keyword evidence="10 13" id="KW-0503">Monooxygenase</keyword>
<dbReference type="PANTHER" id="PTHR24300">
    <property type="entry name" value="CYTOCHROME P450 508A4-RELATED"/>
    <property type="match status" value="1"/>
</dbReference>
<keyword evidence="14" id="KW-1185">Reference proteome</keyword>
<evidence type="ECO:0000256" key="3">
    <source>
        <dbReference type="ARBA" id="ARBA00010617"/>
    </source>
</evidence>
<evidence type="ECO:0000256" key="13">
    <source>
        <dbReference type="RuleBase" id="RU000461"/>
    </source>
</evidence>
<dbReference type="PROSITE" id="PS00086">
    <property type="entry name" value="CYTOCHROME_P450"/>
    <property type="match status" value="1"/>
</dbReference>
<dbReference type="CTD" id="108717226"/>
<dbReference type="GO" id="GO:0005506">
    <property type="term" value="F:iron ion binding"/>
    <property type="evidence" value="ECO:0007669"/>
    <property type="project" value="InterPro"/>
</dbReference>
<reference evidence="15" key="1">
    <citation type="submission" date="2025-08" db="UniProtKB">
        <authorList>
            <consortium name="RefSeq"/>
        </authorList>
    </citation>
    <scope>IDENTIFICATION</scope>
    <source>
        <strain evidence="15">J_2021</strain>
        <tissue evidence="15">Erythrocytes</tissue>
    </source>
</reference>
<dbReference type="OMA" id="MQWRAMF"/>
<evidence type="ECO:0000256" key="8">
    <source>
        <dbReference type="ARBA" id="ARBA00023002"/>
    </source>
</evidence>
<evidence type="ECO:0000256" key="2">
    <source>
        <dbReference type="ARBA" id="ARBA00004524"/>
    </source>
</evidence>
<dbReference type="Gene3D" id="1.10.630.10">
    <property type="entry name" value="Cytochrome P450"/>
    <property type="match status" value="1"/>
</dbReference>
<evidence type="ECO:0000313" key="14">
    <source>
        <dbReference type="Proteomes" id="UP000186698"/>
    </source>
</evidence>
<dbReference type="Proteomes" id="UP000186698">
    <property type="component" value="Chromosome 5L"/>
</dbReference>
<dbReference type="Bgee" id="108717226">
    <property type="expression patterns" value="Expressed in kidney"/>
</dbReference>
<dbReference type="PaxDb" id="8355-A0A1L8GBQ2"/>
<keyword evidence="6" id="KW-0256">Endoplasmic reticulum</keyword>
<dbReference type="InterPro" id="IPR002401">
    <property type="entry name" value="Cyt_P450_E_grp-I"/>
</dbReference>
<dbReference type="InterPro" id="IPR001128">
    <property type="entry name" value="Cyt_P450"/>
</dbReference>
<keyword evidence="5 12" id="KW-0479">Metal-binding</keyword>
<evidence type="ECO:0000256" key="6">
    <source>
        <dbReference type="ARBA" id="ARBA00022824"/>
    </source>
</evidence>
<evidence type="ECO:0000256" key="12">
    <source>
        <dbReference type="PIRSR" id="PIRSR602401-1"/>
    </source>
</evidence>
<dbReference type="Pfam" id="PF00067">
    <property type="entry name" value="p450"/>
    <property type="match status" value="1"/>
</dbReference>
<comment type="cofactor">
    <cofactor evidence="1 12">
        <name>heme</name>
        <dbReference type="ChEBI" id="CHEBI:30413"/>
    </cofactor>
</comment>
<dbReference type="GeneID" id="108717226"/>
<dbReference type="InterPro" id="IPR050182">
    <property type="entry name" value="Cytochrome_P450_fam2"/>
</dbReference>
<dbReference type="PANTHER" id="PTHR24300:SF302">
    <property type="entry name" value="CYTOCHROME P450"/>
    <property type="match status" value="1"/>
</dbReference>
<dbReference type="AlphaFoldDB" id="A0A1L8GBQ2"/>
<keyword evidence="4 12" id="KW-0349">Heme</keyword>
<keyword evidence="8 13" id="KW-0560">Oxidoreductase</keyword>
<dbReference type="FunFam" id="1.10.630.10:FF:000010">
    <property type="entry name" value="cytochrome P450 2W1 isoform X2"/>
    <property type="match status" value="1"/>
</dbReference>
<feature type="binding site" description="axial binding residue" evidence="12">
    <location>
        <position position="439"/>
    </location>
    <ligand>
        <name>heme</name>
        <dbReference type="ChEBI" id="CHEBI:30413"/>
    </ligand>
    <ligandPart>
        <name>Fe</name>
        <dbReference type="ChEBI" id="CHEBI:18248"/>
    </ligandPart>
</feature>
<evidence type="ECO:0000256" key="1">
    <source>
        <dbReference type="ARBA" id="ARBA00001971"/>
    </source>
</evidence>
<dbReference type="InterPro" id="IPR017972">
    <property type="entry name" value="Cyt_P450_CS"/>
</dbReference>
<sequence length="495" mass="56755">MFSFEPTTLVVTTVICLFLIYLLLYNGKGIPPNFPPGPKPLPFIGNLHIINLKKPHKTYMELYKKYGSVFIVHLGTEKVVVLCGYDTVKDALVNHAEEFSERADTTISRKRLKGYGIIFSHGENWKVMRRFTLATLRDFGMGKKTIEDKINEECNFLLEAFKSYKGEPFENTLIMNAAVANIIVSILLGHRFNYQDPTLLKLIRLVNENVKLFGRPIIMLYNAFPSVVGWLPGSHQTVLDNSQKLQNFIKETFTEHKARLDINDQRDLIDVFLVKQREEKPNPGLFFHNENLISLVHNLFFAGIETTSTTLRWGLLLMMKYPEIQKKVQNEIGKVIGSAQPQTEHRKQMPYTDAVIHEIQRFADIVPTNLPHATTKDVTFRGYFFPKGTRVIPLLTSVLRDTAYFIKPDEFYPQHFLDSEGNFVKNEAFLPFSAGKRICVGENLAKTELFLFFTKLLQNFTFQSPLGQDLKLNSADGFTSNPMVHKICALFRTQD</sequence>
<dbReference type="GO" id="GO:0016712">
    <property type="term" value="F:oxidoreductase activity, acting on paired donors, with incorporation or reduction of molecular oxygen, reduced flavin or flavoprotein as one donor, and incorporation of one atom of oxygen"/>
    <property type="evidence" value="ECO:0000318"/>
    <property type="project" value="GO_Central"/>
</dbReference>
<evidence type="ECO:0000256" key="4">
    <source>
        <dbReference type="ARBA" id="ARBA00022617"/>
    </source>
</evidence>
<dbReference type="PRINTS" id="PR00385">
    <property type="entry name" value="P450"/>
</dbReference>
<keyword evidence="9 12" id="KW-0408">Iron</keyword>
<dbReference type="GO" id="GO:0005737">
    <property type="term" value="C:cytoplasm"/>
    <property type="evidence" value="ECO:0000318"/>
    <property type="project" value="GO_Central"/>
</dbReference>
<comment type="subcellular location">
    <subcellularLocation>
        <location evidence="2">Microsome membrane</location>
    </subcellularLocation>
</comment>
<dbReference type="InterPro" id="IPR036396">
    <property type="entry name" value="Cyt_P450_sf"/>
</dbReference>
<dbReference type="SUPFAM" id="SSF48264">
    <property type="entry name" value="Cytochrome P450"/>
    <property type="match status" value="1"/>
</dbReference>
<evidence type="ECO:0000256" key="7">
    <source>
        <dbReference type="ARBA" id="ARBA00022848"/>
    </source>
</evidence>
<dbReference type="GO" id="GO:0006805">
    <property type="term" value="P:xenobiotic metabolic process"/>
    <property type="evidence" value="ECO:0000318"/>
    <property type="project" value="GO_Central"/>
</dbReference>
<evidence type="ECO:0000256" key="5">
    <source>
        <dbReference type="ARBA" id="ARBA00022723"/>
    </source>
</evidence>
<keyword evidence="11" id="KW-0472">Membrane</keyword>
<dbReference type="RefSeq" id="XP_018119572.1">
    <property type="nucleotide sequence ID" value="XM_018264083.2"/>
</dbReference>
<evidence type="ECO:0000313" key="15">
    <source>
        <dbReference type="RefSeq" id="XP_018119572.1"/>
    </source>
</evidence>
<name>A0A1L8GBQ2_XENLA</name>
<dbReference type="STRING" id="8355.A0A1L8GBQ2"/>
<evidence type="ECO:0000256" key="9">
    <source>
        <dbReference type="ARBA" id="ARBA00023004"/>
    </source>
</evidence>
<dbReference type="GO" id="GO:0006082">
    <property type="term" value="P:organic acid metabolic process"/>
    <property type="evidence" value="ECO:0000318"/>
    <property type="project" value="GO_Central"/>
</dbReference>
<comment type="similarity">
    <text evidence="3 13">Belongs to the cytochrome P450 family.</text>
</comment>
<keyword evidence="7" id="KW-0492">Microsome</keyword>